<name>A0A0Q0DAZ4_PSESX</name>
<evidence type="ECO:0000313" key="1">
    <source>
        <dbReference type="EMBL" id="KPY70379.1"/>
    </source>
</evidence>
<feature type="non-terminal residue" evidence="1">
    <location>
        <position position="1"/>
    </location>
</feature>
<dbReference type="InterPro" id="IPR038225">
    <property type="entry name" value="TagF_sf"/>
</dbReference>
<accession>A0A0Q0DAZ4</accession>
<dbReference type="PATRIC" id="fig|264459.3.peg.1890"/>
<organism evidence="1 2">
    <name type="scientific">Pseudomonas syringae pv. spinaceae</name>
    <dbReference type="NCBI Taxonomy" id="264459"/>
    <lineage>
        <taxon>Bacteria</taxon>
        <taxon>Pseudomonadati</taxon>
        <taxon>Pseudomonadota</taxon>
        <taxon>Gammaproteobacteria</taxon>
        <taxon>Pseudomonadales</taxon>
        <taxon>Pseudomonadaceae</taxon>
        <taxon>Pseudomonas</taxon>
        <taxon>Pseudomonas syringae</taxon>
    </lineage>
</organism>
<dbReference type="EMBL" id="LJRI01001195">
    <property type="protein sequence ID" value="KPY70379.1"/>
    <property type="molecule type" value="Genomic_DNA"/>
</dbReference>
<dbReference type="Pfam" id="PF09867">
    <property type="entry name" value="TagF_N"/>
    <property type="match status" value="1"/>
</dbReference>
<dbReference type="Proteomes" id="UP000050384">
    <property type="component" value="Unassembled WGS sequence"/>
</dbReference>
<proteinExistence type="predicted"/>
<dbReference type="NCBIfam" id="TIGR03373">
    <property type="entry name" value="VI_minor_4"/>
    <property type="match status" value="1"/>
</dbReference>
<dbReference type="AlphaFoldDB" id="A0A0Q0DAZ4"/>
<reference evidence="1 2" key="1">
    <citation type="submission" date="2015-09" db="EMBL/GenBank/DDBJ databases">
        <title>Genome announcement of multiple Pseudomonas syringae strains.</title>
        <authorList>
            <person name="Thakur S."/>
            <person name="Wang P.W."/>
            <person name="Gong Y."/>
            <person name="Weir B.S."/>
            <person name="Guttman D.S."/>
        </authorList>
    </citation>
    <scope>NUCLEOTIDE SEQUENCE [LARGE SCALE GENOMIC DNA]</scope>
    <source>
        <strain evidence="1 2">ICMP16929</strain>
    </source>
</reference>
<dbReference type="Gene3D" id="3.40.1730.10">
    <property type="entry name" value="pa0076 domain"/>
    <property type="match status" value="1"/>
</dbReference>
<sequence>PWMQPTGGPSEDEHAESGGQPMIGCFGKVPASPDFVSLHGASDDVCEFDAWLQGALADMQQREDWRTLFDRLPVCYFSYRARSGNWVVGGLISSRDSSARRYPFFIFQTVKASEAGTFVNPFTLSELFCAQIKPLLHMAAQGEGTTVLFERLRALRPLQGQDFELFRRVHEKFLVNFTLRDIATSLESSYPEFISNAVFTRLQALSRPSHKAPIGISLPLPAERGLKNPTADLWVNWLSRLNASKAVPQISILADDFMRPRLFCFPSRTTAGVYRVMTGVSEHSENYDVLAPFDVFDEHHRGHGFPDIDRPLYDVIDRFVDVLDLKSV</sequence>
<dbReference type="InterPro" id="IPR017748">
    <property type="entry name" value="TagF"/>
</dbReference>
<gene>
    <name evidence="1" type="ORF">ALO94_01056</name>
</gene>
<protein>
    <submittedName>
        <fullName evidence="1">Type VI secretion system protein ImpM</fullName>
    </submittedName>
</protein>
<comment type="caution">
    <text evidence="1">The sequence shown here is derived from an EMBL/GenBank/DDBJ whole genome shotgun (WGS) entry which is preliminary data.</text>
</comment>
<evidence type="ECO:0000313" key="2">
    <source>
        <dbReference type="Proteomes" id="UP000050384"/>
    </source>
</evidence>